<organism evidence="2 3">
    <name type="scientific">Curvularia kusanoi</name>
    <name type="common">Cochliobolus kusanoi</name>
    <dbReference type="NCBI Taxonomy" id="90978"/>
    <lineage>
        <taxon>Eukaryota</taxon>
        <taxon>Fungi</taxon>
        <taxon>Dikarya</taxon>
        <taxon>Ascomycota</taxon>
        <taxon>Pezizomycotina</taxon>
        <taxon>Dothideomycetes</taxon>
        <taxon>Pleosporomycetidae</taxon>
        <taxon>Pleosporales</taxon>
        <taxon>Pleosporineae</taxon>
        <taxon>Pleosporaceae</taxon>
        <taxon>Curvularia</taxon>
    </lineage>
</organism>
<dbReference type="EMBL" id="SWKU01000049">
    <property type="protein sequence ID" value="KAF2993658.1"/>
    <property type="molecule type" value="Genomic_DNA"/>
</dbReference>
<dbReference type="SUPFAM" id="SSF54695">
    <property type="entry name" value="POZ domain"/>
    <property type="match status" value="1"/>
</dbReference>
<dbReference type="PANTHER" id="PTHR47843:SF5">
    <property type="entry name" value="BTB_POZ DOMAIN PROTEIN"/>
    <property type="match status" value="1"/>
</dbReference>
<dbReference type="PROSITE" id="PS50097">
    <property type="entry name" value="BTB"/>
    <property type="match status" value="1"/>
</dbReference>
<feature type="domain" description="BTB" evidence="1">
    <location>
        <begin position="23"/>
        <end position="90"/>
    </location>
</feature>
<dbReference type="OrthoDB" id="6359816at2759"/>
<evidence type="ECO:0000313" key="2">
    <source>
        <dbReference type="EMBL" id="KAF2993658.1"/>
    </source>
</evidence>
<proteinExistence type="predicted"/>
<dbReference type="InterPro" id="IPR000210">
    <property type="entry name" value="BTB/POZ_dom"/>
</dbReference>
<accession>A0A9P4T3B9</accession>
<dbReference type="InterPro" id="IPR011333">
    <property type="entry name" value="SKP1/BTB/POZ_sf"/>
</dbReference>
<gene>
    <name evidence="2" type="ORF">E8E13_000129</name>
</gene>
<reference evidence="2" key="1">
    <citation type="submission" date="2019-04" db="EMBL/GenBank/DDBJ databases">
        <title>Sequencing of skin fungus with MAO and IRED activity.</title>
        <authorList>
            <person name="Marsaioli A.J."/>
            <person name="Bonatto J.M.C."/>
            <person name="Reis Junior O."/>
        </authorList>
    </citation>
    <scope>NUCLEOTIDE SEQUENCE</scope>
    <source>
        <strain evidence="2">30M1</strain>
    </source>
</reference>
<protein>
    <recommendedName>
        <fullName evidence="1">BTB domain-containing protein</fullName>
    </recommendedName>
</protein>
<evidence type="ECO:0000259" key="1">
    <source>
        <dbReference type="PROSITE" id="PS50097"/>
    </source>
</evidence>
<name>A0A9P4T3B9_CURKU</name>
<dbReference type="CDD" id="cd18186">
    <property type="entry name" value="BTB_POZ_ZBTB_KLHL-like"/>
    <property type="match status" value="1"/>
</dbReference>
<dbReference type="AlphaFoldDB" id="A0A9P4T3B9"/>
<dbReference type="PANTHER" id="PTHR47843">
    <property type="entry name" value="BTB DOMAIN-CONTAINING PROTEIN-RELATED"/>
    <property type="match status" value="1"/>
</dbReference>
<dbReference type="Proteomes" id="UP000801428">
    <property type="component" value="Unassembled WGS sequence"/>
</dbReference>
<keyword evidence="3" id="KW-1185">Reference proteome</keyword>
<dbReference type="Gene3D" id="3.30.710.10">
    <property type="entry name" value="Potassium Channel Kv1.1, Chain A"/>
    <property type="match status" value="1"/>
</dbReference>
<evidence type="ECO:0000313" key="3">
    <source>
        <dbReference type="Proteomes" id="UP000801428"/>
    </source>
</evidence>
<comment type="caution">
    <text evidence="2">The sequence shown here is derived from an EMBL/GenBank/DDBJ whole genome shotgun (WGS) entry which is preliminary data.</text>
</comment>
<sequence>MAEVSQKLLLATFRNLLVSGDFSDFSIICSSDIYKVHKNIVGTRTGFIARAIKFGGKETKENTLDLSAKEAATIKLLIQYLYEADYKLIFSTFTDTTNAGNNKSPQTAPHTCSENPRNFPCEHYNESRHACLKFWDEPEFAQAAYHAYTTTPDHDMGLRNIVSSTLSNHMGLLLKEEVEDLMVEFNGLAFSILRAKAKEAGWCGPTKR</sequence>